<keyword evidence="4" id="KW-0489">Methyltransferase</keyword>
<name>A0ABS2NTA9_9FIRM</name>
<feature type="domain" description="Prepilin type IV endopeptidase peptidase" evidence="3">
    <location>
        <begin position="10"/>
        <end position="113"/>
    </location>
</feature>
<dbReference type="InterPro" id="IPR000045">
    <property type="entry name" value="Prepilin_IV_endopep_pep"/>
</dbReference>
<dbReference type="InterPro" id="IPR050882">
    <property type="entry name" value="Prepilin_peptidase/N-MTase"/>
</dbReference>
<evidence type="ECO:0000313" key="5">
    <source>
        <dbReference type="Proteomes" id="UP001314796"/>
    </source>
</evidence>
<dbReference type="GO" id="GO:0008168">
    <property type="term" value="F:methyltransferase activity"/>
    <property type="evidence" value="ECO:0007669"/>
    <property type="project" value="UniProtKB-KW"/>
</dbReference>
<evidence type="ECO:0000256" key="1">
    <source>
        <dbReference type="ARBA" id="ARBA00005801"/>
    </source>
</evidence>
<keyword evidence="5" id="KW-1185">Reference proteome</keyword>
<keyword evidence="4" id="KW-0378">Hydrolase</keyword>
<reference evidence="4 5" key="1">
    <citation type="submission" date="2021-01" db="EMBL/GenBank/DDBJ databases">
        <title>Genomic Encyclopedia of Type Strains, Phase IV (KMG-IV): sequencing the most valuable type-strain genomes for metagenomic binning, comparative biology and taxonomic classification.</title>
        <authorList>
            <person name="Goeker M."/>
        </authorList>
    </citation>
    <scope>NUCLEOTIDE SEQUENCE [LARGE SCALE GENOMIC DNA]</scope>
    <source>
        <strain evidence="4 5">DSM 25890</strain>
    </source>
</reference>
<accession>A0ABS2NTA9</accession>
<keyword evidence="2" id="KW-0812">Transmembrane</keyword>
<keyword evidence="2" id="KW-0472">Membrane</keyword>
<feature type="transmembrane region" description="Helical" evidence="2">
    <location>
        <begin position="100"/>
        <end position="118"/>
    </location>
</feature>
<feature type="transmembrane region" description="Helical" evidence="2">
    <location>
        <begin position="125"/>
        <end position="143"/>
    </location>
</feature>
<evidence type="ECO:0000256" key="2">
    <source>
        <dbReference type="SAM" id="Phobius"/>
    </source>
</evidence>
<keyword evidence="2" id="KW-1133">Transmembrane helix</keyword>
<evidence type="ECO:0000259" key="3">
    <source>
        <dbReference type="Pfam" id="PF01478"/>
    </source>
</evidence>
<feature type="transmembrane region" description="Helical" evidence="2">
    <location>
        <begin position="52"/>
        <end position="70"/>
    </location>
</feature>
<feature type="transmembrane region" description="Helical" evidence="2">
    <location>
        <begin position="6"/>
        <end position="23"/>
    </location>
</feature>
<dbReference type="EC" id="2.1.1.-" evidence="4"/>
<sequence>MNWSLVSYGILIIFLGVVAYYDFKSFIIPNKLLLAGGLIGLLLFFFNKDLSITSVLLGVTVVGGLALAIAHLTKGGLGLGDVKLLACLAMYVGLWRLLNIVLISSILSGMIGLVLLVFGRVSKKTVIPFAPFIFVSTILVFFLQ</sequence>
<comment type="similarity">
    <text evidence="1">Belongs to the peptidase A24 family.</text>
</comment>
<dbReference type="Proteomes" id="UP001314796">
    <property type="component" value="Unassembled WGS sequence"/>
</dbReference>
<keyword evidence="4" id="KW-0808">Transferase</keyword>
<dbReference type="EC" id="3.4.23.43" evidence="4"/>
<evidence type="ECO:0000313" key="4">
    <source>
        <dbReference type="EMBL" id="MBM7615819.1"/>
    </source>
</evidence>
<protein>
    <submittedName>
        <fullName evidence="4">Leader peptidase (Prepilin peptidase)/N-methyltransferase</fullName>
        <ecNumber evidence="4">2.1.1.-</ecNumber>
        <ecNumber evidence="4">3.4.23.43</ecNumber>
    </submittedName>
</protein>
<organism evidence="4 5">
    <name type="scientific">Alkaliphilus hydrothermalis</name>
    <dbReference type="NCBI Taxonomy" id="1482730"/>
    <lineage>
        <taxon>Bacteria</taxon>
        <taxon>Bacillati</taxon>
        <taxon>Bacillota</taxon>
        <taxon>Clostridia</taxon>
        <taxon>Peptostreptococcales</taxon>
        <taxon>Natronincolaceae</taxon>
        <taxon>Alkaliphilus</taxon>
    </lineage>
</organism>
<dbReference type="Pfam" id="PF01478">
    <property type="entry name" value="Peptidase_A24"/>
    <property type="match status" value="1"/>
</dbReference>
<dbReference type="PANTHER" id="PTHR30487:SF0">
    <property type="entry name" value="PREPILIN LEADER PEPTIDASE_N-METHYLTRANSFERASE-RELATED"/>
    <property type="match status" value="1"/>
</dbReference>
<dbReference type="PANTHER" id="PTHR30487">
    <property type="entry name" value="TYPE 4 PREPILIN-LIKE PROTEINS LEADER PEPTIDE-PROCESSING ENZYME"/>
    <property type="match status" value="1"/>
</dbReference>
<dbReference type="EMBL" id="JAFBEE010000018">
    <property type="protein sequence ID" value="MBM7615819.1"/>
    <property type="molecule type" value="Genomic_DNA"/>
</dbReference>
<feature type="transmembrane region" description="Helical" evidence="2">
    <location>
        <begin position="30"/>
        <end position="46"/>
    </location>
</feature>
<dbReference type="Gene3D" id="1.20.120.1220">
    <property type="match status" value="1"/>
</dbReference>
<dbReference type="RefSeq" id="WP_204403449.1">
    <property type="nucleotide sequence ID" value="NZ_JAFBEE010000018.1"/>
</dbReference>
<gene>
    <name evidence="4" type="ORF">JOC73_002393</name>
</gene>
<dbReference type="GO" id="GO:0032259">
    <property type="term" value="P:methylation"/>
    <property type="evidence" value="ECO:0007669"/>
    <property type="project" value="UniProtKB-KW"/>
</dbReference>
<proteinExistence type="inferred from homology"/>
<dbReference type="GO" id="GO:0004190">
    <property type="term" value="F:aspartic-type endopeptidase activity"/>
    <property type="evidence" value="ECO:0007669"/>
    <property type="project" value="UniProtKB-EC"/>
</dbReference>
<comment type="caution">
    <text evidence="4">The sequence shown here is derived from an EMBL/GenBank/DDBJ whole genome shotgun (WGS) entry which is preliminary data.</text>
</comment>